<keyword evidence="10" id="KW-1185">Reference proteome</keyword>
<dbReference type="Gene3D" id="1.20.1730.10">
    <property type="entry name" value="Sodium/glucose cotransporter"/>
    <property type="match status" value="1"/>
</dbReference>
<keyword evidence="3" id="KW-0813">Transport</keyword>
<feature type="transmembrane region" description="Helical" evidence="8">
    <location>
        <begin position="56"/>
        <end position="73"/>
    </location>
</feature>
<reference evidence="9 10" key="1">
    <citation type="journal article" date="2010" name="Nature">
        <title>The Ectocarpus genome and the independent evolution of multicellularity in brown algae.</title>
        <authorList>
            <person name="Cock J.M."/>
            <person name="Sterck L."/>
            <person name="Rouze P."/>
            <person name="Scornet D."/>
            <person name="Allen A.E."/>
            <person name="Amoutzias G."/>
            <person name="Anthouard V."/>
            <person name="Artiguenave F."/>
            <person name="Aury J.M."/>
            <person name="Badger J.H."/>
            <person name="Beszteri B."/>
            <person name="Billiau K."/>
            <person name="Bonnet E."/>
            <person name="Bothwell J.H."/>
            <person name="Bowler C."/>
            <person name="Boyen C."/>
            <person name="Brownlee C."/>
            <person name="Carrano C.J."/>
            <person name="Charrier B."/>
            <person name="Cho G.Y."/>
            <person name="Coelho S.M."/>
            <person name="Collen J."/>
            <person name="Corre E."/>
            <person name="Da Silva C."/>
            <person name="Delage L."/>
            <person name="Delaroque N."/>
            <person name="Dittami S.M."/>
            <person name="Doulbeau S."/>
            <person name="Elias M."/>
            <person name="Farnham G."/>
            <person name="Gachon C.M."/>
            <person name="Gschloessl B."/>
            <person name="Heesch S."/>
            <person name="Jabbari K."/>
            <person name="Jubin C."/>
            <person name="Kawai H."/>
            <person name="Kimura K."/>
            <person name="Kloareg B."/>
            <person name="Kupper F.C."/>
            <person name="Lang D."/>
            <person name="Le Bail A."/>
            <person name="Leblanc C."/>
            <person name="Lerouge P."/>
            <person name="Lohr M."/>
            <person name="Lopez P.J."/>
            <person name="Martens C."/>
            <person name="Maumus F."/>
            <person name="Michel G."/>
            <person name="Miranda-Saavedra D."/>
            <person name="Morales J."/>
            <person name="Moreau H."/>
            <person name="Motomura T."/>
            <person name="Nagasato C."/>
            <person name="Napoli C.A."/>
            <person name="Nelson D.R."/>
            <person name="Nyvall-Collen P."/>
            <person name="Peters A.F."/>
            <person name="Pommier C."/>
            <person name="Potin P."/>
            <person name="Poulain J."/>
            <person name="Quesneville H."/>
            <person name="Read B."/>
            <person name="Rensing S.A."/>
            <person name="Ritter A."/>
            <person name="Rousvoal S."/>
            <person name="Samanta M."/>
            <person name="Samson G."/>
            <person name="Schroeder D.C."/>
            <person name="Segurens B."/>
            <person name="Strittmatter M."/>
            <person name="Tonon T."/>
            <person name="Tregear J.W."/>
            <person name="Valentin K."/>
            <person name="von Dassow P."/>
            <person name="Yamagishi T."/>
            <person name="Van de Peer Y."/>
            <person name="Wincker P."/>
        </authorList>
    </citation>
    <scope>NUCLEOTIDE SEQUENCE [LARGE SCALE GENOMIC DNA]</scope>
    <source>
        <strain evidence="10">Ec32 / CCAP1310/4</strain>
    </source>
</reference>
<keyword evidence="6" id="KW-0739">Sodium transport</keyword>
<dbReference type="EMBL" id="FN648333">
    <property type="protein sequence ID" value="CBN75886.1"/>
    <property type="molecule type" value="Genomic_DNA"/>
</dbReference>
<evidence type="ECO:0000256" key="4">
    <source>
        <dbReference type="ARBA" id="ARBA00023053"/>
    </source>
</evidence>
<evidence type="ECO:0000256" key="5">
    <source>
        <dbReference type="ARBA" id="ARBA00023065"/>
    </source>
</evidence>
<dbReference type="OrthoDB" id="6132759at2759"/>
<dbReference type="InterPro" id="IPR050277">
    <property type="entry name" value="Sodium:Solute_Symporter"/>
</dbReference>
<keyword evidence="8" id="KW-0472">Membrane</keyword>
<evidence type="ECO:0000256" key="7">
    <source>
        <dbReference type="SAM" id="MobiDB-lite"/>
    </source>
</evidence>
<proteinExistence type="predicted"/>
<dbReference type="Proteomes" id="UP000002630">
    <property type="component" value="Linkage Group LG16"/>
</dbReference>
<feature type="transmembrane region" description="Helical" evidence="8">
    <location>
        <begin position="133"/>
        <end position="155"/>
    </location>
</feature>
<dbReference type="InParanoid" id="D8LH33"/>
<dbReference type="PANTHER" id="PTHR48086:SF3">
    <property type="entry name" value="SODIUM_PROLINE SYMPORTER"/>
    <property type="match status" value="1"/>
</dbReference>
<dbReference type="EMBL" id="FN649741">
    <property type="protein sequence ID" value="CBN75886.1"/>
    <property type="molecule type" value="Genomic_DNA"/>
</dbReference>
<keyword evidence="3" id="KW-0769">Symport</keyword>
<feature type="transmembrane region" description="Helical" evidence="8">
    <location>
        <begin position="107"/>
        <end position="127"/>
    </location>
</feature>
<sequence length="252" mass="27206">MVCRRSYLPVAFGREYRPEAQHYSTVDTCSKFLDLPTCAAWEPDTTAFLKLTTKQLPTFLGCWVLIGICAASMSTSDGAILAISTVLSTISRAIPGGDRFSDVKLLTIVRVSIIPVTLIACIVASTYNETGYLLIVAFDIVLAGCIAPLFAAIYFKKSVTPGDAPAPVLFGSIFRAILEFALPKDGLLAIPHGEFNFHYGPGEMVWSYQEVLKRRVNRTPPSGSGSARNVGGGVELSFSRRGDYPGSSSHLD</sequence>
<gene>
    <name evidence="9" type="ORF">Esi_0186_0045</name>
</gene>
<name>D8LH33_ECTSI</name>
<keyword evidence="8" id="KW-0812">Transmembrane</keyword>
<dbReference type="GO" id="GO:0006814">
    <property type="term" value="P:sodium ion transport"/>
    <property type="evidence" value="ECO:0007669"/>
    <property type="project" value="UniProtKB-KW"/>
</dbReference>
<feature type="region of interest" description="Disordered" evidence="7">
    <location>
        <begin position="218"/>
        <end position="252"/>
    </location>
</feature>
<keyword evidence="5" id="KW-0406">Ion transport</keyword>
<dbReference type="AlphaFoldDB" id="D8LH33"/>
<dbReference type="GO" id="GO:0015293">
    <property type="term" value="F:symporter activity"/>
    <property type="evidence" value="ECO:0007669"/>
    <property type="project" value="UniProtKB-KW"/>
</dbReference>
<protein>
    <submittedName>
        <fullName evidence="9">Solute:Sodium symporter family</fullName>
    </submittedName>
</protein>
<accession>D8LH33</accession>
<dbReference type="PANTHER" id="PTHR48086">
    <property type="entry name" value="SODIUM/PROLINE SYMPORTER-RELATED"/>
    <property type="match status" value="1"/>
</dbReference>
<evidence type="ECO:0000256" key="2">
    <source>
        <dbReference type="ARBA" id="ARBA00022475"/>
    </source>
</evidence>
<evidence type="ECO:0000256" key="1">
    <source>
        <dbReference type="ARBA" id="ARBA00004651"/>
    </source>
</evidence>
<comment type="subcellular location">
    <subcellularLocation>
        <location evidence="1">Cell membrane</location>
        <topology evidence="1">Multi-pass membrane protein</topology>
    </subcellularLocation>
</comment>
<organism evidence="9 10">
    <name type="scientific">Ectocarpus siliculosus</name>
    <name type="common">Brown alga</name>
    <name type="synonym">Conferva siliculosa</name>
    <dbReference type="NCBI Taxonomy" id="2880"/>
    <lineage>
        <taxon>Eukaryota</taxon>
        <taxon>Sar</taxon>
        <taxon>Stramenopiles</taxon>
        <taxon>Ochrophyta</taxon>
        <taxon>PX clade</taxon>
        <taxon>Phaeophyceae</taxon>
        <taxon>Ectocarpales</taxon>
        <taxon>Ectocarpaceae</taxon>
        <taxon>Ectocarpus</taxon>
    </lineage>
</organism>
<dbReference type="InterPro" id="IPR038377">
    <property type="entry name" value="Na/Glc_symporter_sf"/>
</dbReference>
<evidence type="ECO:0000313" key="9">
    <source>
        <dbReference type="EMBL" id="CBN75886.1"/>
    </source>
</evidence>
<evidence type="ECO:0000256" key="6">
    <source>
        <dbReference type="ARBA" id="ARBA00023201"/>
    </source>
</evidence>
<evidence type="ECO:0000313" key="10">
    <source>
        <dbReference type="Proteomes" id="UP000002630"/>
    </source>
</evidence>
<evidence type="ECO:0000256" key="3">
    <source>
        <dbReference type="ARBA" id="ARBA00022847"/>
    </source>
</evidence>
<evidence type="ECO:0000256" key="8">
    <source>
        <dbReference type="SAM" id="Phobius"/>
    </source>
</evidence>
<keyword evidence="4" id="KW-0915">Sodium</keyword>
<keyword evidence="8" id="KW-1133">Transmembrane helix</keyword>
<keyword evidence="2" id="KW-1003">Cell membrane</keyword>
<dbReference type="GO" id="GO:0005886">
    <property type="term" value="C:plasma membrane"/>
    <property type="evidence" value="ECO:0007669"/>
    <property type="project" value="UniProtKB-SubCell"/>
</dbReference>